<keyword evidence="3" id="KW-1185">Reference proteome</keyword>
<feature type="transmembrane region" description="Helical" evidence="1">
    <location>
        <begin position="116"/>
        <end position="134"/>
    </location>
</feature>
<evidence type="ECO:0000256" key="1">
    <source>
        <dbReference type="SAM" id="Phobius"/>
    </source>
</evidence>
<feature type="transmembrane region" description="Helical" evidence="1">
    <location>
        <begin position="21"/>
        <end position="46"/>
    </location>
</feature>
<dbReference type="AlphaFoldDB" id="N4WQZ5"/>
<keyword evidence="1" id="KW-0812">Transmembrane</keyword>
<dbReference type="RefSeq" id="WP_003474428.1">
    <property type="nucleotide sequence ID" value="NZ_APML01000085.1"/>
</dbReference>
<sequence>MNFIKLYIRFIVVFLKSKMEYRFSFFMDLFTNVFTYSLLFVSIWVILNKFQHIQGWGFYEVMFLYNLNLFTYAISGMFIKHPMLDLEKMVQNGDFDSVLIKPIDPLYHIVVRQFEYTFFGHILLSIVVFCISVPKIGIPLNSFNILWFALFIIGGVLIHSSIMIISGSMSFWFVKSTSILEMGIYDIRSFLNYPISIYQNSIQIFLTFVLPFAFVNFYPAQFFLQKEGNDLFHPLLQFGTPIVGIITIFIAYYIWSVGVNNYQSTGS</sequence>
<gene>
    <name evidence="2" type="ORF">J416_15077</name>
</gene>
<dbReference type="EMBL" id="APML01000085">
    <property type="protein sequence ID" value="ENH95631.1"/>
    <property type="molecule type" value="Genomic_DNA"/>
</dbReference>
<feature type="transmembrane region" description="Helical" evidence="1">
    <location>
        <begin position="235"/>
        <end position="255"/>
    </location>
</feature>
<dbReference type="InterPro" id="IPR010390">
    <property type="entry name" value="ABC-2_transporter-like"/>
</dbReference>
<dbReference type="STRING" id="1308866.J416_15077"/>
<dbReference type="Pfam" id="PF06182">
    <property type="entry name" value="ABC2_membrane_6"/>
    <property type="match status" value="1"/>
</dbReference>
<dbReference type="PATRIC" id="fig|1308866.3.peg.3033"/>
<evidence type="ECO:0000313" key="2">
    <source>
        <dbReference type="EMBL" id="ENH95631.1"/>
    </source>
</evidence>
<feature type="transmembrane region" description="Helical" evidence="1">
    <location>
        <begin position="195"/>
        <end position="215"/>
    </location>
</feature>
<keyword evidence="1" id="KW-1133">Transmembrane helix</keyword>
<comment type="caution">
    <text evidence="2">The sequence shown here is derived from an EMBL/GenBank/DDBJ whole genome shotgun (WGS) entry which is preliminary data.</text>
</comment>
<name>N4WQZ5_9BACI</name>
<dbReference type="OrthoDB" id="9788195at2"/>
<protein>
    <submittedName>
        <fullName evidence="2">ABC transporter permease</fullName>
    </submittedName>
</protein>
<proteinExistence type="predicted"/>
<feature type="transmembrane region" description="Helical" evidence="1">
    <location>
        <begin position="58"/>
        <end position="79"/>
    </location>
</feature>
<accession>N4WQZ5</accession>
<dbReference type="PANTHER" id="PTHR36833:SF1">
    <property type="entry name" value="INTEGRAL MEMBRANE TRANSPORT PROTEIN"/>
    <property type="match status" value="1"/>
</dbReference>
<organism evidence="2 3">
    <name type="scientific">Gracilibacillus halophilus YIM-C55.5</name>
    <dbReference type="NCBI Taxonomy" id="1308866"/>
    <lineage>
        <taxon>Bacteria</taxon>
        <taxon>Bacillati</taxon>
        <taxon>Bacillota</taxon>
        <taxon>Bacilli</taxon>
        <taxon>Bacillales</taxon>
        <taxon>Bacillaceae</taxon>
        <taxon>Gracilibacillus</taxon>
    </lineage>
</organism>
<dbReference type="PANTHER" id="PTHR36833">
    <property type="entry name" value="SLR0610 PROTEIN-RELATED"/>
    <property type="match status" value="1"/>
</dbReference>
<feature type="transmembrane region" description="Helical" evidence="1">
    <location>
        <begin position="146"/>
        <end position="174"/>
    </location>
</feature>
<dbReference type="Proteomes" id="UP000012283">
    <property type="component" value="Unassembled WGS sequence"/>
</dbReference>
<dbReference type="eggNOG" id="COG3694">
    <property type="taxonomic scope" value="Bacteria"/>
</dbReference>
<reference evidence="2 3" key="1">
    <citation type="submission" date="2013-03" db="EMBL/GenBank/DDBJ databases">
        <title>Draft genome sequence of Gracibacillus halophilus YIM-C55.5, a moderately halophilic and thermophilic organism from the Xiaochaidamu salt lake.</title>
        <authorList>
            <person name="Sugumar T."/>
            <person name="Polireddy D.R."/>
            <person name="Antony A."/>
            <person name="Madhava Y.R."/>
            <person name="Sivakumar N."/>
        </authorList>
    </citation>
    <scope>NUCLEOTIDE SEQUENCE [LARGE SCALE GENOMIC DNA]</scope>
    <source>
        <strain evidence="2 3">YIM-C55.5</strain>
    </source>
</reference>
<evidence type="ECO:0000313" key="3">
    <source>
        <dbReference type="Proteomes" id="UP000012283"/>
    </source>
</evidence>
<keyword evidence="1" id="KW-0472">Membrane</keyword>